<dbReference type="CDD" id="cd08489">
    <property type="entry name" value="PBP2_NikA"/>
    <property type="match status" value="1"/>
</dbReference>
<dbReference type="GO" id="GO:0020037">
    <property type="term" value="F:heme binding"/>
    <property type="evidence" value="ECO:0007669"/>
    <property type="project" value="InterPro"/>
</dbReference>
<organism evidence="4">
    <name type="scientific">Wolinella succinogenes (strain ATCC 29543 / DSM 1740 / CCUG 13145 / JCM 31913 / LMG 7466 / NCTC 11488 / FDC 602W)</name>
    <name type="common">Vibrio succinogenes</name>
    <dbReference type="NCBI Taxonomy" id="273121"/>
    <lineage>
        <taxon>Bacteria</taxon>
        <taxon>Pseudomonadati</taxon>
        <taxon>Campylobacterota</taxon>
        <taxon>Epsilonproteobacteria</taxon>
        <taxon>Campylobacterales</taxon>
        <taxon>Helicobacteraceae</taxon>
        <taxon>Wolinella</taxon>
    </lineage>
</organism>
<dbReference type="HOGENOM" id="CLU_017028_7_5_7"/>
<dbReference type="PIRSF" id="PIRSF002741">
    <property type="entry name" value="MppA"/>
    <property type="match status" value="1"/>
</dbReference>
<dbReference type="EMBL" id="BX571659">
    <property type="protein sequence ID" value="CAE10087.1"/>
    <property type="molecule type" value="Genomic_DNA"/>
</dbReference>
<keyword evidence="4" id="KW-1185">Reference proteome</keyword>
<dbReference type="Gene3D" id="3.10.105.10">
    <property type="entry name" value="Dipeptide-binding Protein, Domain 3"/>
    <property type="match status" value="1"/>
</dbReference>
<dbReference type="Proteomes" id="UP000000422">
    <property type="component" value="Chromosome"/>
</dbReference>
<dbReference type="GO" id="GO:0043190">
    <property type="term" value="C:ATP-binding cassette (ABC) transporter complex"/>
    <property type="evidence" value="ECO:0007669"/>
    <property type="project" value="InterPro"/>
</dbReference>
<dbReference type="InterPro" id="IPR000914">
    <property type="entry name" value="SBP_5_dom"/>
</dbReference>
<dbReference type="PANTHER" id="PTHR30290:SF37">
    <property type="entry name" value="NICKEL-BINDING PERIPLASMIC PROTEIN"/>
    <property type="match status" value="1"/>
</dbReference>
<feature type="chain" id="PRO_5004287924" evidence="1">
    <location>
        <begin position="23"/>
        <end position="547"/>
    </location>
</feature>
<evidence type="ECO:0000313" key="4">
    <source>
        <dbReference type="Proteomes" id="UP000000422"/>
    </source>
</evidence>
<evidence type="ECO:0000256" key="1">
    <source>
        <dbReference type="SAM" id="SignalP"/>
    </source>
</evidence>
<gene>
    <name evidence="3" type="primary">NIKA</name>
    <name evidence="3" type="ordered locus">WS0984</name>
</gene>
<dbReference type="AlphaFoldDB" id="Q7M9E3"/>
<name>Q7M9E3_WOLSU</name>
<dbReference type="GO" id="GO:0015675">
    <property type="term" value="P:nickel cation transport"/>
    <property type="evidence" value="ECO:0007669"/>
    <property type="project" value="InterPro"/>
</dbReference>
<reference evidence="3 4" key="1">
    <citation type="journal article" date="2003" name="Proc. Natl. Acad. Sci. U.S.A.">
        <title>Complete genome sequence and analysis of Wolinella succinogenes.</title>
        <authorList>
            <person name="Baar C."/>
            <person name="Eppinger M."/>
            <person name="Raddatz G."/>
            <person name="Simon JM."/>
            <person name="Lanz C."/>
            <person name="Klimmek O."/>
            <person name="Nandakumar R."/>
            <person name="Gross R."/>
            <person name="Rosinus A."/>
            <person name="Keller H."/>
            <person name="Jagtap P."/>
            <person name="Linke B."/>
            <person name="Meyer F."/>
            <person name="Lederer H."/>
            <person name="Schuster S.C."/>
        </authorList>
    </citation>
    <scope>NUCLEOTIDE SEQUENCE [LARGE SCALE GENOMIC DNA]</scope>
    <source>
        <strain evidence="4">ATCC 29543 / DSM 1740 / CCUG 13145 / JCM 31913 / LMG 7466 / NCTC 11488 / FDC 602W</strain>
    </source>
</reference>
<keyword evidence="1" id="KW-0732">Signal</keyword>
<dbReference type="NCBIfam" id="TIGR02294">
    <property type="entry name" value="nickel_nikA"/>
    <property type="match status" value="1"/>
</dbReference>
<dbReference type="GO" id="GO:0016151">
    <property type="term" value="F:nickel cation binding"/>
    <property type="evidence" value="ECO:0007669"/>
    <property type="project" value="InterPro"/>
</dbReference>
<feature type="signal peptide" evidence="1">
    <location>
        <begin position="1"/>
        <end position="22"/>
    </location>
</feature>
<dbReference type="InterPro" id="IPR011980">
    <property type="entry name" value="CntA-like"/>
</dbReference>
<dbReference type="GO" id="GO:0015833">
    <property type="term" value="P:peptide transport"/>
    <property type="evidence" value="ECO:0007669"/>
    <property type="project" value="TreeGrafter"/>
</dbReference>
<sequence length="547" mass="61141">MKKVGLSSIAATLLGASMLFFSACSGDKPASKEEAKSEAKVESPKVLTFANFRDIRDLNPHLYAGELYAQNMLFESLVHIDSEGKITPWLAQSWKISEDGKTYTFKLREDVFFSDGEKFNAVAAKANFDAILANAPRHTWLESVRLMEAIDKAGGKSVEATSEYELTIRLDAPYYPFLVELGVIRPFRFVSPKAFINGGTKEGVSALSGTGAYILKENHKDQYAIFEANPKYWGEKPQTKQVVVKVIPDNQTRVMALEKGEVDLLFGTNMIDAEAYNRFSKMKGFGAAMSAPTSTRMLLINTADSVMGDLAIRKAIQHATNKETISKAIFSGIESPADLTLAPSVPYANLGLTPYEYNLAKAEAILEESGWKKVEGKKYREKEGKELAITLHYNSNNVVDKTIAEFVQGEWSKIGVNLKITGEEEQANRDRMKAGQFQIVFNISWGTPYDPQSFLAGMRKPVYGDYFAQLGIADKAAIDQSILEALESTSEEKRQEHYRFVLTRLHDEAVYLPLTYERNRAIFNEKVKNVGFGVSKYEVPFERMTLQ</sequence>
<accession>Q7M9E3</accession>
<evidence type="ECO:0000313" key="3">
    <source>
        <dbReference type="EMBL" id="CAE10087.1"/>
    </source>
</evidence>
<dbReference type="GO" id="GO:1904680">
    <property type="term" value="F:peptide transmembrane transporter activity"/>
    <property type="evidence" value="ECO:0007669"/>
    <property type="project" value="TreeGrafter"/>
</dbReference>
<dbReference type="KEGG" id="wsu:WS0984"/>
<dbReference type="Gene3D" id="3.40.190.10">
    <property type="entry name" value="Periplasmic binding protein-like II"/>
    <property type="match status" value="1"/>
</dbReference>
<dbReference type="eggNOG" id="COG0747">
    <property type="taxonomic scope" value="Bacteria"/>
</dbReference>
<dbReference type="PROSITE" id="PS51257">
    <property type="entry name" value="PROKAR_LIPOPROTEIN"/>
    <property type="match status" value="1"/>
</dbReference>
<dbReference type="PANTHER" id="PTHR30290">
    <property type="entry name" value="PERIPLASMIC BINDING COMPONENT OF ABC TRANSPORTER"/>
    <property type="match status" value="1"/>
</dbReference>
<dbReference type="Pfam" id="PF00496">
    <property type="entry name" value="SBP_bac_5"/>
    <property type="match status" value="1"/>
</dbReference>
<dbReference type="GO" id="GO:0030288">
    <property type="term" value="C:outer membrane-bounded periplasmic space"/>
    <property type="evidence" value="ECO:0007669"/>
    <property type="project" value="TreeGrafter"/>
</dbReference>
<dbReference type="STRING" id="273121.WS0984"/>
<proteinExistence type="predicted"/>
<dbReference type="RefSeq" id="WP_011138881.1">
    <property type="nucleotide sequence ID" value="NC_005090.1"/>
</dbReference>
<dbReference type="SUPFAM" id="SSF53850">
    <property type="entry name" value="Periplasmic binding protein-like II"/>
    <property type="match status" value="1"/>
</dbReference>
<feature type="domain" description="Solute-binding protein family 5" evidence="2">
    <location>
        <begin position="85"/>
        <end position="459"/>
    </location>
</feature>
<dbReference type="InterPro" id="IPR039424">
    <property type="entry name" value="SBP_5"/>
</dbReference>
<protein>
    <submittedName>
        <fullName evidence="3">PUTATIVE NIKA PROTEIN</fullName>
    </submittedName>
</protein>
<dbReference type="InterPro" id="IPR030678">
    <property type="entry name" value="Peptide/Ni-bd"/>
</dbReference>
<evidence type="ECO:0000259" key="2">
    <source>
        <dbReference type="Pfam" id="PF00496"/>
    </source>
</evidence>